<evidence type="ECO:0000313" key="6">
    <source>
        <dbReference type="Proteomes" id="UP000008207"/>
    </source>
</evidence>
<dbReference type="PIRSF" id="PIRSF001434">
    <property type="entry name" value="CGS"/>
    <property type="match status" value="1"/>
</dbReference>
<organism evidence="5 6">
    <name type="scientific">Methylobacterium nodulans (strain LMG 21967 / CNCM I-2342 / ORS 2060)</name>
    <dbReference type="NCBI Taxonomy" id="460265"/>
    <lineage>
        <taxon>Bacteria</taxon>
        <taxon>Pseudomonadati</taxon>
        <taxon>Pseudomonadota</taxon>
        <taxon>Alphaproteobacteria</taxon>
        <taxon>Hyphomicrobiales</taxon>
        <taxon>Methylobacteriaceae</taxon>
        <taxon>Methylobacterium</taxon>
    </lineage>
</organism>
<dbReference type="EC" id="2.5.1.48" evidence="5"/>
<dbReference type="GO" id="GO:0005737">
    <property type="term" value="C:cytoplasm"/>
    <property type="evidence" value="ECO:0007669"/>
    <property type="project" value="TreeGrafter"/>
</dbReference>
<dbReference type="Gene3D" id="3.40.640.10">
    <property type="entry name" value="Type I PLP-dependent aspartate aminotransferase-like (Major domain)"/>
    <property type="match status" value="1"/>
</dbReference>
<dbReference type="PANTHER" id="PTHR11808:SF85">
    <property type="entry name" value="CYSTATHIONINE GAMMA-LYASE-RELATED"/>
    <property type="match status" value="1"/>
</dbReference>
<keyword evidence="2 3" id="KW-0663">Pyridoxal phosphate</keyword>
<dbReference type="eggNOG" id="COG0626">
    <property type="taxonomic scope" value="Bacteria"/>
</dbReference>
<evidence type="ECO:0000313" key="5">
    <source>
        <dbReference type="EMBL" id="ACL56039.1"/>
    </source>
</evidence>
<dbReference type="GO" id="GO:0019346">
    <property type="term" value="P:transsulfuration"/>
    <property type="evidence" value="ECO:0007669"/>
    <property type="project" value="InterPro"/>
</dbReference>
<evidence type="ECO:0000256" key="4">
    <source>
        <dbReference type="RuleBase" id="RU362118"/>
    </source>
</evidence>
<proteinExistence type="inferred from homology"/>
<dbReference type="GO" id="GO:0004123">
    <property type="term" value="F:cystathionine gamma-lyase activity"/>
    <property type="evidence" value="ECO:0007669"/>
    <property type="project" value="TreeGrafter"/>
</dbReference>
<keyword evidence="6" id="KW-1185">Reference proteome</keyword>
<dbReference type="Pfam" id="PF01053">
    <property type="entry name" value="Cys_Met_Meta_PP"/>
    <property type="match status" value="1"/>
</dbReference>
<dbReference type="GO" id="GO:0003962">
    <property type="term" value="F:cystathionine gamma-synthase activity"/>
    <property type="evidence" value="ECO:0007669"/>
    <property type="project" value="UniProtKB-EC"/>
</dbReference>
<dbReference type="Proteomes" id="UP000008207">
    <property type="component" value="Chromosome"/>
</dbReference>
<reference evidence="5 6" key="1">
    <citation type="submission" date="2009-01" db="EMBL/GenBank/DDBJ databases">
        <title>Complete sequence of chromosome of Methylobacterium nodulans ORS 2060.</title>
        <authorList>
            <consortium name="US DOE Joint Genome Institute"/>
            <person name="Lucas S."/>
            <person name="Copeland A."/>
            <person name="Lapidus A."/>
            <person name="Glavina del Rio T."/>
            <person name="Dalin E."/>
            <person name="Tice H."/>
            <person name="Bruce D."/>
            <person name="Goodwin L."/>
            <person name="Pitluck S."/>
            <person name="Sims D."/>
            <person name="Brettin T."/>
            <person name="Detter J.C."/>
            <person name="Han C."/>
            <person name="Larimer F."/>
            <person name="Land M."/>
            <person name="Hauser L."/>
            <person name="Kyrpides N."/>
            <person name="Ivanova N."/>
            <person name="Marx C.J."/>
            <person name="Richardson P."/>
        </authorList>
    </citation>
    <scope>NUCLEOTIDE SEQUENCE [LARGE SCALE GENOMIC DNA]</scope>
    <source>
        <strain evidence="6">LMG 21967 / CNCM I-2342 / ORS 2060</strain>
    </source>
</reference>
<dbReference type="FunFam" id="3.40.640.10:FF:000046">
    <property type="entry name" value="Cystathionine gamma-lyase"/>
    <property type="match status" value="1"/>
</dbReference>
<keyword evidence="5" id="KW-0808">Transferase</keyword>
<feature type="modified residue" description="N6-(pyridoxal phosphate)lysine" evidence="3">
    <location>
        <position position="206"/>
    </location>
</feature>
<dbReference type="InterPro" id="IPR000277">
    <property type="entry name" value="Cys/Met-Metab_PyrdxlP-dep_enz"/>
</dbReference>
<dbReference type="AlphaFoldDB" id="B8II01"/>
<comment type="cofactor">
    <cofactor evidence="1 4">
        <name>pyridoxal 5'-phosphate</name>
        <dbReference type="ChEBI" id="CHEBI:597326"/>
    </cofactor>
</comment>
<dbReference type="KEGG" id="mno:Mnod_1031"/>
<dbReference type="InterPro" id="IPR015422">
    <property type="entry name" value="PyrdxlP-dep_Trfase_small"/>
</dbReference>
<dbReference type="STRING" id="460265.Mnod_1031"/>
<dbReference type="HOGENOM" id="CLU_018986_2_2_5"/>
<accession>B8II01</accession>
<dbReference type="SUPFAM" id="SSF53383">
    <property type="entry name" value="PLP-dependent transferases"/>
    <property type="match status" value="1"/>
</dbReference>
<dbReference type="InterPro" id="IPR015424">
    <property type="entry name" value="PyrdxlP-dep_Trfase"/>
</dbReference>
<dbReference type="GO" id="GO:0019343">
    <property type="term" value="P:cysteine biosynthetic process via cystathionine"/>
    <property type="evidence" value="ECO:0007669"/>
    <property type="project" value="TreeGrafter"/>
</dbReference>
<protein>
    <submittedName>
        <fullName evidence="5">Cys/Met metabolism pyridoxal-phosphate-dependent protein</fullName>
        <ecNumber evidence="5">2.5.1.48</ecNumber>
    </submittedName>
</protein>
<dbReference type="Gene3D" id="3.90.1150.10">
    <property type="entry name" value="Aspartate Aminotransferase, domain 1"/>
    <property type="match status" value="1"/>
</dbReference>
<dbReference type="OrthoDB" id="9805807at2"/>
<comment type="similarity">
    <text evidence="4">Belongs to the trans-sulfuration enzymes family.</text>
</comment>
<dbReference type="EMBL" id="CP001349">
    <property type="protein sequence ID" value="ACL56039.1"/>
    <property type="molecule type" value="Genomic_DNA"/>
</dbReference>
<sequence length="386" mass="40453">MSRETPPAWSKRSLAAQAMGHIDPLTKAVVPPIHLASTYIRDPDNQYSSGYCYGRPDNATVREAEAVLAMLEEAPAGALLFGSGMAAATAVFGALDPGDHVVAPTVMYWALRRWLGQEATRWGLKVDFVATDDLNALRAAVIPGKTKLVWLETPANPLWTITDIAAAAEIAHAAGARLAVDSTAASPVVTRPLALGADVVMHSATKVLNGHSDVIAGVLAGARIDAFWARIQSVRSSQGAILGPFEAYLLLRGLRTLHLRIAAQMAGAAALAERFAAHPYVLAVLYPGLPEHPGHAVAARQMEGGFGTMLSIRVKGGEAAAIGTAARVALWKRATSLGGVESLIEHRASVEGPGTPCPPDLLRLSTGIEDPDDLFADLDAALRGAA</sequence>
<evidence type="ECO:0000256" key="2">
    <source>
        <dbReference type="ARBA" id="ARBA00022898"/>
    </source>
</evidence>
<evidence type="ECO:0000256" key="3">
    <source>
        <dbReference type="PIRSR" id="PIRSR001434-2"/>
    </source>
</evidence>
<gene>
    <name evidence="5" type="ordered locus">Mnod_1031</name>
</gene>
<dbReference type="InterPro" id="IPR015421">
    <property type="entry name" value="PyrdxlP-dep_Trfase_major"/>
</dbReference>
<dbReference type="RefSeq" id="WP_015927737.1">
    <property type="nucleotide sequence ID" value="NC_011894.1"/>
</dbReference>
<name>B8II01_METNO</name>
<evidence type="ECO:0000256" key="1">
    <source>
        <dbReference type="ARBA" id="ARBA00001933"/>
    </source>
</evidence>
<dbReference type="GO" id="GO:0030170">
    <property type="term" value="F:pyridoxal phosphate binding"/>
    <property type="evidence" value="ECO:0007669"/>
    <property type="project" value="InterPro"/>
</dbReference>
<dbReference type="PANTHER" id="PTHR11808">
    <property type="entry name" value="TRANS-SULFURATION ENZYME FAMILY MEMBER"/>
    <property type="match status" value="1"/>
</dbReference>